<name>A0A506PE33_9FLAO</name>
<feature type="transmembrane region" description="Helical" evidence="1">
    <location>
        <begin position="152"/>
        <end position="171"/>
    </location>
</feature>
<evidence type="ECO:0000313" key="2">
    <source>
        <dbReference type="EMBL" id="TPV31804.1"/>
    </source>
</evidence>
<sequence>MILSIFNWFLEIKKWQLLVTKVSDLSFRLALQQSLTALTVSLITPNRIGDYGAKALFYPNHLRGKIMLLNLVGNFWQMATTVIFGLFGILLLIIQFNYQPFKYEPWHFLIPIGFFALIMFASRLKNYRIQGVSISEIIKFIQNYSLKGHTKIATLSITRYLVFSFQLYFLLNLCGADLSYLNAMAGISAMYLLASVVPVFQLFDAAVKGGIAMVIFGLFNVPAIVVLSAVTCMWFLNVVIPAMFGSVYLFNLKTARAF</sequence>
<dbReference type="EMBL" id="VHIQ01000007">
    <property type="protein sequence ID" value="TPV31804.1"/>
    <property type="molecule type" value="Genomic_DNA"/>
</dbReference>
<keyword evidence="1" id="KW-0812">Transmembrane</keyword>
<keyword evidence="1" id="KW-0472">Membrane</keyword>
<gene>
    <name evidence="2" type="ORF">FJ651_13345</name>
</gene>
<dbReference type="Proteomes" id="UP000317332">
    <property type="component" value="Unassembled WGS sequence"/>
</dbReference>
<protein>
    <recommendedName>
        <fullName evidence="4">Lysylphosphatidylglycerol synthase-like protein</fullName>
    </recommendedName>
</protein>
<proteinExistence type="predicted"/>
<organism evidence="2 3">
    <name type="scientific">Paucihalobacter ruber</name>
    <dbReference type="NCBI Taxonomy" id="2567861"/>
    <lineage>
        <taxon>Bacteria</taxon>
        <taxon>Pseudomonadati</taxon>
        <taxon>Bacteroidota</taxon>
        <taxon>Flavobacteriia</taxon>
        <taxon>Flavobacteriales</taxon>
        <taxon>Flavobacteriaceae</taxon>
        <taxon>Paucihalobacter</taxon>
    </lineage>
</organism>
<dbReference type="AlphaFoldDB" id="A0A506PE33"/>
<dbReference type="OrthoDB" id="1121314at2"/>
<keyword evidence="1" id="KW-1133">Transmembrane helix</keyword>
<feature type="transmembrane region" description="Helical" evidence="1">
    <location>
        <begin position="183"/>
        <end position="203"/>
    </location>
</feature>
<feature type="transmembrane region" description="Helical" evidence="1">
    <location>
        <begin position="210"/>
        <end position="228"/>
    </location>
</feature>
<evidence type="ECO:0008006" key="4">
    <source>
        <dbReference type="Google" id="ProtNLM"/>
    </source>
</evidence>
<reference evidence="2 3" key="1">
    <citation type="submission" date="2019-06" db="EMBL/GenBank/DDBJ databases">
        <title>Flavobacteriaceae Paucihalobacterium erythroidium CWB-1, complete genome.</title>
        <authorList>
            <person name="Wu S."/>
        </authorList>
    </citation>
    <scope>NUCLEOTIDE SEQUENCE [LARGE SCALE GENOMIC DNA]</scope>
    <source>
        <strain evidence="2 3">CWB-1</strain>
    </source>
</reference>
<accession>A0A506PE33</accession>
<feature type="transmembrane region" description="Helical" evidence="1">
    <location>
        <begin position="71"/>
        <end position="94"/>
    </location>
</feature>
<keyword evidence="3" id="KW-1185">Reference proteome</keyword>
<feature type="transmembrane region" description="Helical" evidence="1">
    <location>
        <begin position="106"/>
        <end position="124"/>
    </location>
</feature>
<dbReference type="RefSeq" id="WP_140991043.1">
    <property type="nucleotide sequence ID" value="NZ_VHIQ01000007.1"/>
</dbReference>
<evidence type="ECO:0000256" key="1">
    <source>
        <dbReference type="SAM" id="Phobius"/>
    </source>
</evidence>
<evidence type="ECO:0000313" key="3">
    <source>
        <dbReference type="Proteomes" id="UP000317332"/>
    </source>
</evidence>
<feature type="transmembrane region" description="Helical" evidence="1">
    <location>
        <begin position="234"/>
        <end position="252"/>
    </location>
</feature>
<comment type="caution">
    <text evidence="2">The sequence shown here is derived from an EMBL/GenBank/DDBJ whole genome shotgun (WGS) entry which is preliminary data.</text>
</comment>